<dbReference type="AlphaFoldDB" id="A0A2W4Y6P9"/>
<name>A0A2W4Y6P9_9CYAN</name>
<comment type="caution">
    <text evidence="2">The sequence shown here is derived from an EMBL/GenBank/DDBJ whole genome shotgun (WGS) entry which is preliminary data.</text>
</comment>
<feature type="transmembrane region" description="Helical" evidence="1">
    <location>
        <begin position="70"/>
        <end position="90"/>
    </location>
</feature>
<protein>
    <submittedName>
        <fullName evidence="2">DUF389 domain-containing protein</fullName>
    </submittedName>
</protein>
<dbReference type="EMBL" id="QBMN01000096">
    <property type="protein sequence ID" value="PZO38918.1"/>
    <property type="molecule type" value="Genomic_DNA"/>
</dbReference>
<proteinExistence type="predicted"/>
<accession>A0A2W4Y6P9</accession>
<keyword evidence="1" id="KW-1133">Transmembrane helix</keyword>
<reference evidence="3" key="1">
    <citation type="submission" date="2018-04" db="EMBL/GenBank/DDBJ databases">
        <authorList>
            <person name="Cornet L."/>
        </authorList>
    </citation>
    <scope>NUCLEOTIDE SEQUENCE [LARGE SCALE GENOMIC DNA]</scope>
</reference>
<reference evidence="2 3" key="2">
    <citation type="submission" date="2018-06" db="EMBL/GenBank/DDBJ databases">
        <title>Metagenomic assembly of (sub)arctic Cyanobacteria and their associated microbiome from non-axenic cultures.</title>
        <authorList>
            <person name="Baurain D."/>
        </authorList>
    </citation>
    <scope>NUCLEOTIDE SEQUENCE [LARGE SCALE GENOMIC DNA]</scope>
    <source>
        <strain evidence="2">ULC041bin1</strain>
    </source>
</reference>
<keyword evidence="1" id="KW-0472">Membrane</keyword>
<keyword evidence="1" id="KW-0812">Transmembrane</keyword>
<feature type="transmembrane region" description="Helical" evidence="1">
    <location>
        <begin position="130"/>
        <end position="155"/>
    </location>
</feature>
<evidence type="ECO:0000256" key="1">
    <source>
        <dbReference type="SAM" id="Phobius"/>
    </source>
</evidence>
<dbReference type="PANTHER" id="PTHR20992">
    <property type="entry name" value="AT15442P-RELATED"/>
    <property type="match status" value="1"/>
</dbReference>
<dbReference type="InterPro" id="IPR005240">
    <property type="entry name" value="DUF389"/>
</dbReference>
<feature type="transmembrane region" description="Helical" evidence="1">
    <location>
        <begin position="225"/>
        <end position="251"/>
    </location>
</feature>
<evidence type="ECO:0000313" key="2">
    <source>
        <dbReference type="EMBL" id="PZO38918.1"/>
    </source>
</evidence>
<dbReference type="PANTHER" id="PTHR20992:SF9">
    <property type="entry name" value="AT15442P-RELATED"/>
    <property type="match status" value="1"/>
</dbReference>
<evidence type="ECO:0000313" key="3">
    <source>
        <dbReference type="Proteomes" id="UP000249081"/>
    </source>
</evidence>
<feature type="transmembrane region" description="Helical" evidence="1">
    <location>
        <begin position="192"/>
        <end position="213"/>
    </location>
</feature>
<sequence length="373" mass="40212">MNFNQSELRRWVKQLARLGHQVYLSTQVWLGDSLLVAAAHVEAVCAPMRRPVAAGDLTRLRQDLLEESQLSWHYLVLVISSCIIATLGLLSNSAAVIIGAMLIAPLMLPIRGAAFGILEADRGLIRASMLSLMVGSLLAIAISALIGVTTGIAQFGSEVIARTQPNLLDLGIAVTAGALAGVAKIEPKVAGTVAGAAIAVALMPPICVVGLWLGQGNLELSRGAFLLYMTNLFGITLACMVAFVLFGYAMVRRARRPLGVTLMFTALLAIPLGASTLQLLQQNQVEDRVKRVLLDRTLTFQRVTLVDLSTSWLTTPPEITLTVRASEPVTPKQVDLLEQLIERELNRPYKLTFWVSQIDEITSTPPAESGEAK</sequence>
<dbReference type="Proteomes" id="UP000249081">
    <property type="component" value="Unassembled WGS sequence"/>
</dbReference>
<feature type="transmembrane region" description="Helical" evidence="1">
    <location>
        <begin position="258"/>
        <end position="280"/>
    </location>
</feature>
<feature type="transmembrane region" description="Helical" evidence="1">
    <location>
        <begin position="167"/>
        <end position="185"/>
    </location>
</feature>
<gene>
    <name evidence="2" type="ORF">DCF17_13950</name>
</gene>
<organism evidence="2 3">
    <name type="scientific">Shackletoniella antarctica</name>
    <dbReference type="NCBI Taxonomy" id="268115"/>
    <lineage>
        <taxon>Bacteria</taxon>
        <taxon>Bacillati</taxon>
        <taxon>Cyanobacteriota</taxon>
        <taxon>Cyanophyceae</taxon>
        <taxon>Oculatellales</taxon>
        <taxon>Oculatellaceae</taxon>
        <taxon>Shackletoniella</taxon>
    </lineage>
</organism>
<feature type="transmembrane region" description="Helical" evidence="1">
    <location>
        <begin position="96"/>
        <end position="118"/>
    </location>
</feature>
<dbReference type="Pfam" id="PF04087">
    <property type="entry name" value="DUF389"/>
    <property type="match status" value="1"/>
</dbReference>